<evidence type="ECO:0000256" key="3">
    <source>
        <dbReference type="ARBA" id="ARBA00022692"/>
    </source>
</evidence>
<keyword evidence="3 6" id="KW-0812">Transmembrane</keyword>
<evidence type="ECO:0000256" key="1">
    <source>
        <dbReference type="ARBA" id="ARBA00004651"/>
    </source>
</evidence>
<evidence type="ECO:0000313" key="8">
    <source>
        <dbReference type="Proteomes" id="UP000194159"/>
    </source>
</evidence>
<dbReference type="PANTHER" id="PTHR39087">
    <property type="entry name" value="UPF0104 MEMBRANE PROTEIN MJ1595"/>
    <property type="match status" value="1"/>
</dbReference>
<dbReference type="RefSeq" id="WP_244920046.1">
    <property type="nucleotide sequence ID" value="NZ_CP020906.1"/>
</dbReference>
<keyword evidence="4 6" id="KW-1133">Transmembrane helix</keyword>
<feature type="transmembrane region" description="Helical" evidence="6">
    <location>
        <begin position="283"/>
        <end position="304"/>
    </location>
</feature>
<feature type="transmembrane region" description="Helical" evidence="6">
    <location>
        <begin position="249"/>
        <end position="271"/>
    </location>
</feature>
<keyword evidence="5 6" id="KW-0472">Membrane</keyword>
<evidence type="ECO:0000256" key="2">
    <source>
        <dbReference type="ARBA" id="ARBA00022475"/>
    </source>
</evidence>
<sequence>MLKRPVKNVLPSSAVAAVSHWRMREWLYKSWSKAAAAPARLRMLIASAISLLFLIFLLKAVDWKEAISIFRSGISVTSLLWFMLVTFGIAAGYAVRWRLLLDGKIGYGTSLMASLLGLGANMFLPARGGDLLRVHYSRVVATVPYVDALGRLLVEKMVDLVTIISVGIFSLLLLSHTLNSEYRNLLLTIMFGAIFGIFLSAVLVRNFGDRLAPILRPVFGLLRLQDFFDRHVIHFIRNSARSLSLSVTIVPAVLTLVLWLSAYALAYIFVARFVGVALSYQESLFVLFAGGLGLMIPAAPSGVGTFHASVVSAFVLLGRSPSEGLLLATAVHCLFFVVYVVPAALILGHWRLNRLAPR</sequence>
<feature type="transmembrane region" description="Helical" evidence="6">
    <location>
        <begin position="41"/>
        <end position="61"/>
    </location>
</feature>
<dbReference type="AlphaFoldDB" id="A0AAN1BD85"/>
<feature type="transmembrane region" description="Helical" evidence="6">
    <location>
        <begin position="324"/>
        <end position="348"/>
    </location>
</feature>
<dbReference type="InterPro" id="IPR022791">
    <property type="entry name" value="L-PG_synthase/AglD"/>
</dbReference>
<evidence type="ECO:0000256" key="5">
    <source>
        <dbReference type="ARBA" id="ARBA00023136"/>
    </source>
</evidence>
<dbReference type="EMBL" id="CP020906">
    <property type="protein sequence ID" value="ARQ09230.1"/>
    <property type="molecule type" value="Genomic_DNA"/>
</dbReference>
<name>A0AAN1BD85_RHIET</name>
<dbReference type="Pfam" id="PF03706">
    <property type="entry name" value="LPG_synthase_TM"/>
    <property type="match status" value="1"/>
</dbReference>
<accession>A0AAN1BD85</accession>
<keyword evidence="2" id="KW-1003">Cell membrane</keyword>
<dbReference type="Proteomes" id="UP000194159">
    <property type="component" value="Chromosome"/>
</dbReference>
<feature type="transmembrane region" description="Helical" evidence="6">
    <location>
        <begin position="185"/>
        <end position="204"/>
    </location>
</feature>
<evidence type="ECO:0000313" key="7">
    <source>
        <dbReference type="EMBL" id="ARQ09230.1"/>
    </source>
</evidence>
<organism evidence="7 8">
    <name type="scientific">Rhizobium etli</name>
    <dbReference type="NCBI Taxonomy" id="29449"/>
    <lineage>
        <taxon>Bacteria</taxon>
        <taxon>Pseudomonadati</taxon>
        <taxon>Pseudomonadota</taxon>
        <taxon>Alphaproteobacteria</taxon>
        <taxon>Hyphomicrobiales</taxon>
        <taxon>Rhizobiaceae</taxon>
        <taxon>Rhizobium/Agrobacterium group</taxon>
        <taxon>Rhizobium</taxon>
    </lineage>
</organism>
<reference evidence="7 8" key="1">
    <citation type="submission" date="2017-04" db="EMBL/GenBank/DDBJ databases">
        <title>Complete genome sequences of Rhizobium genomic linages associated to common bean (phaseolus vulgaris).</title>
        <authorList>
            <person name="Santamaria R.I."/>
            <person name="Bustos P."/>
            <person name="Perez-Carrascal O."/>
            <person name="Martinez-Flores I."/>
            <person name="Juarez S."/>
            <person name="Lozano L."/>
            <person name="Miranda F."/>
            <person name="Vinuesa P."/>
            <person name="Martinez-Romero E."/>
            <person name="Cevallos M.A."/>
            <person name="Romero D."/>
            <person name="Davila G."/>
            <person name="Gonzalez V."/>
        </authorList>
    </citation>
    <scope>NUCLEOTIDE SEQUENCE [LARGE SCALE GENOMIC DNA]</scope>
    <source>
        <strain evidence="7 8">NXC12</strain>
    </source>
</reference>
<evidence type="ECO:0000256" key="6">
    <source>
        <dbReference type="SAM" id="Phobius"/>
    </source>
</evidence>
<proteinExistence type="predicted"/>
<dbReference type="GO" id="GO:0005886">
    <property type="term" value="C:plasma membrane"/>
    <property type="evidence" value="ECO:0007669"/>
    <property type="project" value="UniProtKB-SubCell"/>
</dbReference>
<gene>
    <name evidence="7" type="ORF">NXC12_CH01152</name>
</gene>
<comment type="subcellular location">
    <subcellularLocation>
        <location evidence="1">Cell membrane</location>
        <topology evidence="1">Multi-pass membrane protein</topology>
    </subcellularLocation>
</comment>
<feature type="transmembrane region" description="Helical" evidence="6">
    <location>
        <begin position="73"/>
        <end position="93"/>
    </location>
</feature>
<feature type="transmembrane region" description="Helical" evidence="6">
    <location>
        <begin position="160"/>
        <end position="178"/>
    </location>
</feature>
<dbReference type="PANTHER" id="PTHR39087:SF2">
    <property type="entry name" value="UPF0104 MEMBRANE PROTEIN MJ1595"/>
    <property type="match status" value="1"/>
</dbReference>
<evidence type="ECO:0000256" key="4">
    <source>
        <dbReference type="ARBA" id="ARBA00022989"/>
    </source>
</evidence>
<protein>
    <submittedName>
        <fullName evidence="7">Lysylphosphatidylglycerol synthetase/UPF0104 protein</fullName>
    </submittedName>
</protein>
<feature type="transmembrane region" description="Helical" evidence="6">
    <location>
        <begin position="105"/>
        <end position="124"/>
    </location>
</feature>